<dbReference type="RefSeq" id="XP_017782645.1">
    <property type="nucleotide sequence ID" value="XM_017927156.1"/>
</dbReference>
<dbReference type="GeneID" id="108566985"/>
<sequence>MDYKELASTIIHDHKYPIVKFEIDKTKLFRCSRSDKENAMFINKLNSLKAALRLSRVERRCARCKANWLKDKRLAHMTHLVGTKFQTMGFGNKEGKFLYPEEILFLLESNRAEVLLNNIPMNMMQAYQELLSSVKQVKIYQVYRELVFKGFNLIKHMPSLKINEVEDVREESENKRIKCDKEETNEMNEVFLRLQETGPKLNERVLNKECDFKLANSPLKIHVMFNKELDSKIGFYNDSQNNIYCGIDQEITFNTFTNFQIPFLAIEN</sequence>
<comment type="similarity">
    <text evidence="1">Belongs to the SEN54 family.</text>
</comment>
<keyword evidence="4" id="KW-1185">Reference proteome</keyword>
<dbReference type="PANTHER" id="PTHR21027">
    <property type="entry name" value="TRNA-SPLICING ENDONUCLEASE SUBUNIT SEN54"/>
    <property type="match status" value="1"/>
</dbReference>
<evidence type="ECO:0000313" key="5">
    <source>
        <dbReference type="RefSeq" id="XP_017782645.1"/>
    </source>
</evidence>
<feature type="domain" description="tRNA-splicing endonuclease subunit Sen54 N-terminal" evidence="3">
    <location>
        <begin position="50"/>
        <end position="114"/>
    </location>
</feature>
<dbReference type="Pfam" id="PF12928">
    <property type="entry name" value="tRNA_int_end_N2"/>
    <property type="match status" value="1"/>
</dbReference>
<reference evidence="5" key="1">
    <citation type="submission" date="2025-08" db="UniProtKB">
        <authorList>
            <consortium name="RefSeq"/>
        </authorList>
    </citation>
    <scope>IDENTIFICATION</scope>
    <source>
        <tissue evidence="5">Whole Larva</tissue>
    </source>
</reference>
<name>A0ABM1N745_NICVS</name>
<dbReference type="InterPro" id="IPR024337">
    <property type="entry name" value="tRNA_splic_suSen54"/>
</dbReference>
<keyword evidence="2" id="KW-0819">tRNA processing</keyword>
<dbReference type="InterPro" id="IPR024336">
    <property type="entry name" value="tRNA_splic_suSen54_N"/>
</dbReference>
<dbReference type="PANTHER" id="PTHR21027:SF1">
    <property type="entry name" value="TRNA-SPLICING ENDONUCLEASE SUBUNIT SEN54"/>
    <property type="match status" value="1"/>
</dbReference>
<evidence type="ECO:0000256" key="2">
    <source>
        <dbReference type="ARBA" id="ARBA00022694"/>
    </source>
</evidence>
<evidence type="ECO:0000259" key="3">
    <source>
        <dbReference type="Pfam" id="PF12928"/>
    </source>
</evidence>
<accession>A0ABM1N745</accession>
<proteinExistence type="inferred from homology"/>
<organism evidence="4 5">
    <name type="scientific">Nicrophorus vespilloides</name>
    <name type="common">Boreal carrion beetle</name>
    <dbReference type="NCBI Taxonomy" id="110193"/>
    <lineage>
        <taxon>Eukaryota</taxon>
        <taxon>Metazoa</taxon>
        <taxon>Ecdysozoa</taxon>
        <taxon>Arthropoda</taxon>
        <taxon>Hexapoda</taxon>
        <taxon>Insecta</taxon>
        <taxon>Pterygota</taxon>
        <taxon>Neoptera</taxon>
        <taxon>Endopterygota</taxon>
        <taxon>Coleoptera</taxon>
        <taxon>Polyphaga</taxon>
        <taxon>Staphyliniformia</taxon>
        <taxon>Silphidae</taxon>
        <taxon>Nicrophorinae</taxon>
        <taxon>Nicrophorus</taxon>
    </lineage>
</organism>
<gene>
    <name evidence="5" type="primary">LOC108566985</name>
</gene>
<dbReference type="Proteomes" id="UP000695000">
    <property type="component" value="Unplaced"/>
</dbReference>
<evidence type="ECO:0000256" key="1">
    <source>
        <dbReference type="ARBA" id="ARBA00005736"/>
    </source>
</evidence>
<evidence type="ECO:0000313" key="4">
    <source>
        <dbReference type="Proteomes" id="UP000695000"/>
    </source>
</evidence>
<protein>
    <submittedName>
        <fullName evidence="5">Uncharacterized protein LOC108566985</fullName>
    </submittedName>
</protein>